<evidence type="ECO:0000313" key="2">
    <source>
        <dbReference type="EMBL" id="SHJ78436.1"/>
    </source>
</evidence>
<gene>
    <name evidence="2" type="ORF">SAMN02745243_01352</name>
</gene>
<dbReference type="Proteomes" id="UP000184301">
    <property type="component" value="Unassembled WGS sequence"/>
</dbReference>
<organism evidence="2 3">
    <name type="scientific">Hespellia stercorisuis DSM 15480</name>
    <dbReference type="NCBI Taxonomy" id="1121950"/>
    <lineage>
        <taxon>Bacteria</taxon>
        <taxon>Bacillati</taxon>
        <taxon>Bacillota</taxon>
        <taxon>Clostridia</taxon>
        <taxon>Lachnospirales</taxon>
        <taxon>Lachnospiraceae</taxon>
        <taxon>Hespellia</taxon>
    </lineage>
</organism>
<accession>A0A1M6M4V1</accession>
<name>A0A1M6M4V1_9FIRM</name>
<evidence type="ECO:0000256" key="1">
    <source>
        <dbReference type="SAM" id="Phobius"/>
    </source>
</evidence>
<keyword evidence="1" id="KW-0812">Transmembrane</keyword>
<evidence type="ECO:0000313" key="3">
    <source>
        <dbReference type="Proteomes" id="UP000184301"/>
    </source>
</evidence>
<proteinExistence type="predicted"/>
<feature type="transmembrane region" description="Helical" evidence="1">
    <location>
        <begin position="14"/>
        <end position="33"/>
    </location>
</feature>
<dbReference type="EMBL" id="FQZY01000017">
    <property type="protein sequence ID" value="SHJ78436.1"/>
    <property type="molecule type" value="Genomic_DNA"/>
</dbReference>
<dbReference type="AlphaFoldDB" id="A0A1M6M4V1"/>
<sequence>MSNSFENTTGFRKWNITFFSVFLVMFLIPYIRFETLGMLVLETRIIMLGMIAILIFGLVRSILLLRVARKRAKTCKSGDFVSPMPAR</sequence>
<keyword evidence="1" id="KW-0472">Membrane</keyword>
<reference evidence="2 3" key="1">
    <citation type="submission" date="2016-11" db="EMBL/GenBank/DDBJ databases">
        <authorList>
            <person name="Jaros S."/>
            <person name="Januszkiewicz K."/>
            <person name="Wedrychowicz H."/>
        </authorList>
    </citation>
    <scope>NUCLEOTIDE SEQUENCE [LARGE SCALE GENOMIC DNA]</scope>
    <source>
        <strain evidence="2 3">DSM 15480</strain>
    </source>
</reference>
<keyword evidence="3" id="KW-1185">Reference proteome</keyword>
<keyword evidence="1" id="KW-1133">Transmembrane helix</keyword>
<feature type="transmembrane region" description="Helical" evidence="1">
    <location>
        <begin position="45"/>
        <end position="67"/>
    </location>
</feature>
<protein>
    <submittedName>
        <fullName evidence="2">Uncharacterized protein</fullName>
    </submittedName>
</protein>
<dbReference type="RefSeq" id="WP_073107312.1">
    <property type="nucleotide sequence ID" value="NZ_FQZY01000017.1"/>
</dbReference>